<evidence type="ECO:0000313" key="2">
    <source>
        <dbReference type="Proteomes" id="UP000038750"/>
    </source>
</evidence>
<evidence type="ECO:0000313" key="1">
    <source>
        <dbReference type="EMBL" id="CNG10649.1"/>
    </source>
</evidence>
<accession>A0A0T9MHD1</accession>
<protein>
    <submittedName>
        <fullName evidence="1">Uncharacterized protein</fullName>
    </submittedName>
</protein>
<proteinExistence type="predicted"/>
<gene>
    <name evidence="1" type="ORF">ERS008530_02965</name>
</gene>
<dbReference type="Proteomes" id="UP000038750">
    <property type="component" value="Unassembled WGS sequence"/>
</dbReference>
<sequence length="61" mass="6797">MSTKSVNAKSKRFDVRVPHDIANSVEELKEEGESIGQFVVSALQGEIKRRQRKKAKEAPTG</sequence>
<name>A0A0T9MHD1_YERIN</name>
<reference evidence="1 2" key="1">
    <citation type="submission" date="2015-03" db="EMBL/GenBank/DDBJ databases">
        <authorList>
            <person name="Murphy D."/>
        </authorList>
    </citation>
    <scope>NUCLEOTIDE SEQUENCE [LARGE SCALE GENOMIC DNA]</scope>
    <source>
        <strain evidence="1 2">BR165/97</strain>
    </source>
</reference>
<organism evidence="1 2">
    <name type="scientific">Yersinia intermedia</name>
    <dbReference type="NCBI Taxonomy" id="631"/>
    <lineage>
        <taxon>Bacteria</taxon>
        <taxon>Pseudomonadati</taxon>
        <taxon>Pseudomonadota</taxon>
        <taxon>Gammaproteobacteria</taxon>
        <taxon>Enterobacterales</taxon>
        <taxon>Yersiniaceae</taxon>
        <taxon>Yersinia</taxon>
    </lineage>
</organism>
<dbReference type="RefSeq" id="WP_050073942.1">
    <property type="nucleotide sequence ID" value="NZ_CPZJ01000012.1"/>
</dbReference>
<dbReference type="EMBL" id="CPZJ01000012">
    <property type="protein sequence ID" value="CNG10649.1"/>
    <property type="molecule type" value="Genomic_DNA"/>
</dbReference>
<dbReference type="NCBIfam" id="NF041551">
    <property type="entry name" value="YlcI_YnfO_N"/>
    <property type="match status" value="1"/>
</dbReference>
<dbReference type="AlphaFoldDB" id="A0A0T9MHD1"/>